<dbReference type="EMBL" id="GDHF01007528">
    <property type="protein sequence ID" value="JAI44786.1"/>
    <property type="molecule type" value="Transcribed_RNA"/>
</dbReference>
<protein>
    <submittedName>
        <fullName evidence="3">F-box only protein 42</fullName>
    </submittedName>
</protein>
<dbReference type="Gene3D" id="1.20.1280.50">
    <property type="match status" value="1"/>
</dbReference>
<dbReference type="SUPFAM" id="SSF117281">
    <property type="entry name" value="Kelch motif"/>
    <property type="match status" value="1"/>
</dbReference>
<dbReference type="OrthoDB" id="9973021at2759"/>
<feature type="compositionally biased region" description="Low complexity" evidence="1">
    <location>
        <begin position="514"/>
        <end position="526"/>
    </location>
</feature>
<dbReference type="PANTHER" id="PTHR46432">
    <property type="entry name" value="F-BOX ONLY PROTEIN 42"/>
    <property type="match status" value="1"/>
</dbReference>
<evidence type="ECO:0000259" key="2">
    <source>
        <dbReference type="PROSITE" id="PS50181"/>
    </source>
</evidence>
<accession>A0A0K8V2B4</accession>
<dbReference type="PANTHER" id="PTHR46432:SF1">
    <property type="entry name" value="F-BOX ONLY PROTEIN 42"/>
    <property type="match status" value="1"/>
</dbReference>
<dbReference type="InterPro" id="IPR001810">
    <property type="entry name" value="F-box_dom"/>
</dbReference>
<evidence type="ECO:0000313" key="4">
    <source>
        <dbReference type="EMBL" id="JAI44786.1"/>
    </source>
</evidence>
<feature type="compositionally biased region" description="Low complexity" evidence="1">
    <location>
        <begin position="554"/>
        <end position="577"/>
    </location>
</feature>
<name>A0A0K8V2B4_BACLA</name>
<dbReference type="InterPro" id="IPR015915">
    <property type="entry name" value="Kelch-typ_b-propeller"/>
</dbReference>
<organism evidence="3">
    <name type="scientific">Bactrocera latifrons</name>
    <name type="common">Malaysian fruit fly</name>
    <name type="synonym">Chaetodacus latifrons</name>
    <dbReference type="NCBI Taxonomy" id="174628"/>
    <lineage>
        <taxon>Eukaryota</taxon>
        <taxon>Metazoa</taxon>
        <taxon>Ecdysozoa</taxon>
        <taxon>Arthropoda</taxon>
        <taxon>Hexapoda</taxon>
        <taxon>Insecta</taxon>
        <taxon>Pterygota</taxon>
        <taxon>Neoptera</taxon>
        <taxon>Endopterygota</taxon>
        <taxon>Diptera</taxon>
        <taxon>Brachycera</taxon>
        <taxon>Muscomorpha</taxon>
        <taxon>Tephritoidea</taxon>
        <taxon>Tephritidae</taxon>
        <taxon>Bactrocera</taxon>
        <taxon>Bactrocera</taxon>
    </lineage>
</organism>
<dbReference type="CDD" id="cd22110">
    <property type="entry name" value="F-box_FBXO42"/>
    <property type="match status" value="1"/>
</dbReference>
<evidence type="ECO:0000256" key="1">
    <source>
        <dbReference type="SAM" id="MobiDB-lite"/>
    </source>
</evidence>
<dbReference type="Pfam" id="PF12937">
    <property type="entry name" value="F-box-like"/>
    <property type="match status" value="1"/>
</dbReference>
<sequence>MEGVGNEVAASNETLMAATKSDVVKDMYLVTKDTFIVEHKKKRDNDSMPELNGTRDELRSVQLDALPDEILEFILTYLPPYRDLESCRLVCKRWNSVVKNLIRRSKLNLHKGLIDYRLRWEIFSQQTAANVAECKNITKNLAIPPSPPPVIAGRFSHSAVKHGNSMYVFGGGSSSDTTFNDLWRFDLSEMSWERPLSMGSYPSPKGSASIVCWGEQLVLFGGWRYPSLHPPYQPWCLFDELHFYDLNTNRWTLRINLSSPPPMAGHSASVHGDRMVIFGGYQIADGVNSNSNETWCLNLNELKWWQPRFMGNTKPPPRYGQFQLVLDENHLLIVGGCGGPNSVYSDAWLLDMSQELWLWRAIPIRNKKYGATHMWCNPACKIGSKLVVLGPTPNMPQDFQMMKQMRVPVGAYRRPGGGAQGDGGVGGAAAEMPAPRYGVIQQHNQNNIFDRQRLLGGGIQMAAVQANPQPPIQRQQPQLQRLDNARLGGPDEQYFANRRAILQQNQQQQVNNIYNNNINGSHNNLQPRRGRLGNLHANSPANASAVEECNQNRPSCSNSASAPSPSPSPSASSSTSSRTNGTASPRNGNEVIPGGNNSNDIEAAHRLQRNLALRCRDNEPLLPKRFDELYEGIKKNIFYLQDPFRMAAFNVQNRPRSVSKDHNERIRRMEEKMNALRNSRRSAMVGEPKAIKEPSPKRIKRNVLSLFVCDLSAAMDKDDPHLQWVEYKNYGVIPGAPERLILSTMVAGHGELILFGGVHKETLGEITHQVSNSVHFLSAPREII</sequence>
<dbReference type="SUPFAM" id="SSF81383">
    <property type="entry name" value="F-box domain"/>
    <property type="match status" value="1"/>
</dbReference>
<gene>
    <name evidence="3" type="primary">Fbxo42_1</name>
    <name evidence="4" type="synonym">Fbxo42_0</name>
    <name evidence="4" type="ORF">c0_g1_i2</name>
    <name evidence="3" type="ORF">c0_g1_i4</name>
</gene>
<reference evidence="3" key="1">
    <citation type="submission" date="2015-06" db="EMBL/GenBank/DDBJ databases">
        <authorList>
            <person name="Hoefler B.C."/>
            <person name="Straight P.D."/>
        </authorList>
    </citation>
    <scope>NUCLEOTIDE SEQUENCE</scope>
</reference>
<dbReference type="Gene3D" id="2.120.10.80">
    <property type="entry name" value="Kelch-type beta propeller"/>
    <property type="match status" value="1"/>
</dbReference>
<dbReference type="InterPro" id="IPR036047">
    <property type="entry name" value="F-box-like_dom_sf"/>
</dbReference>
<evidence type="ECO:0000313" key="3">
    <source>
        <dbReference type="EMBL" id="JAI32991.1"/>
    </source>
</evidence>
<dbReference type="PROSITE" id="PS50181">
    <property type="entry name" value="FBOX"/>
    <property type="match status" value="1"/>
</dbReference>
<dbReference type="EMBL" id="GDHF01019323">
    <property type="protein sequence ID" value="JAI32991.1"/>
    <property type="molecule type" value="Transcribed_RNA"/>
</dbReference>
<dbReference type="GO" id="GO:1990756">
    <property type="term" value="F:ubiquitin-like ligase-substrate adaptor activity"/>
    <property type="evidence" value="ECO:0007669"/>
    <property type="project" value="TreeGrafter"/>
</dbReference>
<proteinExistence type="predicted"/>
<dbReference type="GO" id="GO:0019005">
    <property type="term" value="C:SCF ubiquitin ligase complex"/>
    <property type="evidence" value="ECO:0007669"/>
    <property type="project" value="TreeGrafter"/>
</dbReference>
<dbReference type="AlphaFoldDB" id="A0A0K8V2B4"/>
<feature type="domain" description="F-box" evidence="2">
    <location>
        <begin position="60"/>
        <end position="107"/>
    </location>
</feature>
<dbReference type="SMART" id="SM00256">
    <property type="entry name" value="FBOX"/>
    <property type="match status" value="1"/>
</dbReference>
<feature type="region of interest" description="Disordered" evidence="1">
    <location>
        <begin position="514"/>
        <end position="600"/>
    </location>
</feature>
<feature type="compositionally biased region" description="Polar residues" evidence="1">
    <location>
        <begin position="578"/>
        <end position="587"/>
    </location>
</feature>
<dbReference type="InterPro" id="IPR052821">
    <property type="entry name" value="F-box_only_SRC"/>
</dbReference>
<dbReference type="Pfam" id="PF13415">
    <property type="entry name" value="Beta-prop_FBX42"/>
    <property type="match status" value="1"/>
</dbReference>